<dbReference type="Proteomes" id="UP001226867">
    <property type="component" value="Unassembled WGS sequence"/>
</dbReference>
<evidence type="ECO:0000256" key="1">
    <source>
        <dbReference type="SAM" id="MobiDB-lite"/>
    </source>
</evidence>
<sequence length="566" mass="60247">MANPNSQLQAALAQFAAQPGLTPAHEAQLRAAIASDARLQEHLSQAATDGHLKGFALSQAGVQPNLAGTYDKASGVVTLPSSSFAPTGTAASADLSATLRLQDLSLRFAQSDYDDCASKLRRPVTQGMVDNLQSTINGSPVLAQEIKKAVTPPEPGQEAPLQHFTPLSGTVAGGTYNGNTKTMSLPPSSLAVPPDQFAKFGSADMTFVLGHEVQHAFNHAASIEAYRSLDTETRQIAQSNRLAHDYTEPIGKLIQASREDEASAQIAGWNALLSRQRQITPSAGLGEMLKTENSRVLDFVELNKAIKSAQPRSGLTFNPDATLSPTPANIAAAGQYYFDKPPKGTPGAPENQTTGIGFHGDSDYRNYYGAIAMGAAINAELDFAQPVNGHRPNMQVDMSRLGLREDLMERNGITIGKDPGTPQPYNDTSQLPPVPHHFDHTDTPPGTPNSHQHVPVIPGATGSSPAKSGDPHDHEVSPSPGAPHAQRELSPTADFSIYLDRMLAAAQSGDDASFRKMIQILADLPPGREARAEAVATVDRQEQWAAQQQAQLQQAAQQVNGPVMRM</sequence>
<evidence type="ECO:0000313" key="2">
    <source>
        <dbReference type="EMBL" id="MDP9899973.1"/>
    </source>
</evidence>
<dbReference type="EMBL" id="JAUSRO010000006">
    <property type="protein sequence ID" value="MDP9899973.1"/>
    <property type="molecule type" value="Genomic_DNA"/>
</dbReference>
<proteinExistence type="predicted"/>
<accession>A0ABT9S7X0</accession>
<comment type="caution">
    <text evidence="2">The sequence shown here is derived from an EMBL/GenBank/DDBJ whole genome shotgun (WGS) entry which is preliminary data.</text>
</comment>
<protein>
    <submittedName>
        <fullName evidence="2">Uncharacterized protein</fullName>
    </submittedName>
</protein>
<gene>
    <name evidence="2" type="ORF">J2W36_002224</name>
</gene>
<keyword evidence="3" id="KW-1185">Reference proteome</keyword>
<name>A0ABT9S7X0_9BURK</name>
<reference evidence="2 3" key="1">
    <citation type="submission" date="2023-07" db="EMBL/GenBank/DDBJ databases">
        <title>Sorghum-associated microbial communities from plants grown in Nebraska, USA.</title>
        <authorList>
            <person name="Schachtman D."/>
        </authorList>
    </citation>
    <scope>NUCLEOTIDE SEQUENCE [LARGE SCALE GENOMIC DNA]</scope>
    <source>
        <strain evidence="2 3">DS1607</strain>
    </source>
</reference>
<feature type="region of interest" description="Disordered" evidence="1">
    <location>
        <begin position="412"/>
        <end position="489"/>
    </location>
</feature>
<dbReference type="RefSeq" id="WP_307689789.1">
    <property type="nucleotide sequence ID" value="NZ_JAUSRO010000006.1"/>
</dbReference>
<evidence type="ECO:0000313" key="3">
    <source>
        <dbReference type="Proteomes" id="UP001226867"/>
    </source>
</evidence>
<organism evidence="2 3">
    <name type="scientific">Variovorax ginsengisoli</name>
    <dbReference type="NCBI Taxonomy" id="363844"/>
    <lineage>
        <taxon>Bacteria</taxon>
        <taxon>Pseudomonadati</taxon>
        <taxon>Pseudomonadota</taxon>
        <taxon>Betaproteobacteria</taxon>
        <taxon>Burkholderiales</taxon>
        <taxon>Comamonadaceae</taxon>
        <taxon>Variovorax</taxon>
    </lineage>
</organism>